<feature type="domain" description="YtkA-like" evidence="3">
    <location>
        <begin position="36"/>
        <end position="113"/>
    </location>
</feature>
<evidence type="ECO:0000256" key="2">
    <source>
        <dbReference type="SAM" id="SignalP"/>
    </source>
</evidence>
<gene>
    <name evidence="4" type="ORF">P5G49_05475</name>
</gene>
<dbReference type="RefSeq" id="WP_301242474.1">
    <property type="nucleotide sequence ID" value="NZ_JAROCC010000003.1"/>
</dbReference>
<reference evidence="4" key="1">
    <citation type="submission" date="2023-03" db="EMBL/GenBank/DDBJ databases">
        <title>MT1 and MT2 Draft Genomes of Novel Species.</title>
        <authorList>
            <person name="Venkateswaran K."/>
        </authorList>
    </citation>
    <scope>NUCLEOTIDE SEQUENCE</scope>
    <source>
        <strain evidence="4">F6_3S_P_2</strain>
    </source>
</reference>
<accession>A0ABT8JRY9</accession>
<dbReference type="PROSITE" id="PS51257">
    <property type="entry name" value="PROKAR_LIPOPROTEIN"/>
    <property type="match status" value="1"/>
</dbReference>
<feature type="chain" id="PRO_5047532015" evidence="2">
    <location>
        <begin position="22"/>
        <end position="250"/>
    </location>
</feature>
<feature type="compositionally biased region" description="Basic and acidic residues" evidence="1">
    <location>
        <begin position="136"/>
        <end position="152"/>
    </location>
</feature>
<protein>
    <submittedName>
        <fullName evidence="4">FixH family protein</fullName>
    </submittedName>
</protein>
<feature type="signal peptide" evidence="2">
    <location>
        <begin position="1"/>
        <end position="21"/>
    </location>
</feature>
<organism evidence="4 5">
    <name type="scientific">Sporosarcina highlanderae</name>
    <dbReference type="NCBI Taxonomy" id="3035916"/>
    <lineage>
        <taxon>Bacteria</taxon>
        <taxon>Bacillati</taxon>
        <taxon>Bacillota</taxon>
        <taxon>Bacilli</taxon>
        <taxon>Bacillales</taxon>
        <taxon>Caryophanaceae</taxon>
        <taxon>Sporosarcina</taxon>
    </lineage>
</organism>
<name>A0ABT8JRY9_9BACL</name>
<evidence type="ECO:0000313" key="4">
    <source>
        <dbReference type="EMBL" id="MDN4606929.1"/>
    </source>
</evidence>
<keyword evidence="5" id="KW-1185">Reference proteome</keyword>
<dbReference type="Pfam" id="PF13115">
    <property type="entry name" value="YtkA"/>
    <property type="match status" value="2"/>
</dbReference>
<evidence type="ECO:0000313" key="5">
    <source>
        <dbReference type="Proteomes" id="UP001175097"/>
    </source>
</evidence>
<dbReference type="InterPro" id="IPR032693">
    <property type="entry name" value="YtkA-like_dom"/>
</dbReference>
<comment type="caution">
    <text evidence="4">The sequence shown here is derived from an EMBL/GenBank/DDBJ whole genome shotgun (WGS) entry which is preliminary data.</text>
</comment>
<evidence type="ECO:0000259" key="3">
    <source>
        <dbReference type="Pfam" id="PF13115"/>
    </source>
</evidence>
<dbReference type="Proteomes" id="UP001175097">
    <property type="component" value="Unassembled WGS sequence"/>
</dbReference>
<evidence type="ECO:0000256" key="1">
    <source>
        <dbReference type="SAM" id="MobiDB-lite"/>
    </source>
</evidence>
<feature type="domain" description="YtkA-like" evidence="3">
    <location>
        <begin position="156"/>
        <end position="232"/>
    </location>
</feature>
<sequence>MKKKFSALIMIFGLIVLSACGKDVDDGSSMEVLPLIVDLSVTEHAEIGETVKMEALVTYGDEKVEDADKVVYEVWEDGKKDDSVMIDSVNEKNGLYTAETSFDKDGLYHIQVHVDAKRLHTMPVKEVTIGKGPNTEGHDDEHAEHGHEHGHTEGFSLHFVKPEHAEVGVHTELMTHVQIDGQPLENANVRYEIWGDSLGEKHLWIDTDELKPGEYTVSNTFNDAGTYTVKIHVKNDDGLHEHEEFTFEVH</sequence>
<feature type="region of interest" description="Disordered" evidence="1">
    <location>
        <begin position="130"/>
        <end position="152"/>
    </location>
</feature>
<keyword evidence="2" id="KW-0732">Signal</keyword>
<dbReference type="EMBL" id="JAROCC010000003">
    <property type="protein sequence ID" value="MDN4606929.1"/>
    <property type="molecule type" value="Genomic_DNA"/>
</dbReference>
<proteinExistence type="predicted"/>